<evidence type="ECO:0000313" key="1">
    <source>
        <dbReference type="EMBL" id="BCM24368.1"/>
    </source>
</evidence>
<name>A0A8D5G1I1_9PROT</name>
<organism evidence="1 2">
    <name type="scientific">Methyloradius palustris</name>
    <dbReference type="NCBI Taxonomy" id="2778876"/>
    <lineage>
        <taxon>Bacteria</taxon>
        <taxon>Pseudomonadati</taxon>
        <taxon>Pseudomonadota</taxon>
        <taxon>Betaproteobacteria</taxon>
        <taxon>Nitrosomonadales</taxon>
        <taxon>Methylophilaceae</taxon>
        <taxon>Methyloradius</taxon>
    </lineage>
</organism>
<gene>
    <name evidence="1" type="ORF">ZMTM_06270</name>
</gene>
<evidence type="ECO:0000313" key="2">
    <source>
        <dbReference type="Proteomes" id="UP000826722"/>
    </source>
</evidence>
<protein>
    <submittedName>
        <fullName evidence="1">Uncharacterized protein</fullName>
    </submittedName>
</protein>
<reference evidence="1" key="1">
    <citation type="journal article" date="2021" name="Arch. Microbiol.">
        <title>Methyloradius palustris gen. nov., sp. nov., a methanol-oxidizing bacterium isolated from snow.</title>
        <authorList>
            <person name="Miyadera T."/>
            <person name="Kojima H."/>
            <person name="Fukui M."/>
        </authorList>
    </citation>
    <scope>NUCLEOTIDE SEQUENCE</scope>
    <source>
        <strain evidence="1">Zm11</strain>
    </source>
</reference>
<dbReference type="AlphaFoldDB" id="A0A8D5G1I1"/>
<accession>A0A8D5G1I1</accession>
<dbReference type="Proteomes" id="UP000826722">
    <property type="component" value="Chromosome"/>
</dbReference>
<proteinExistence type="predicted"/>
<sequence length="267" mass="31084">MKLTYNNAPDLLYWWLDGYVDFSAKQKPLIKQELNQLQQWHRHNELPKYAELMQNTANLMQRDVTPQQVCSVFDSAKTHIEQLNLEIAPIIESIAPDLSVKQLAHIEKKFGVDNEKWRDKWMDENLDKREKKRLDDAIDRAESFYGSINSDQKELLLKSIQTSSFKPEVSYQRRLEKQQAIMLILRGIEQGRLSGTQANSKIQSFMHEMTEPEDPEYSAYIDQLATESCQTIASLHKSATPKQRKTLQENLKGYLNDLNVLMSLQQP</sequence>
<dbReference type="Pfam" id="PF19795">
    <property type="entry name" value="DUF6279"/>
    <property type="match status" value="1"/>
</dbReference>
<keyword evidence="2" id="KW-1185">Reference proteome</keyword>
<dbReference type="KEGG" id="mpau:ZMTM_06270"/>
<dbReference type="EMBL" id="AP024110">
    <property type="protein sequence ID" value="BCM24368.1"/>
    <property type="molecule type" value="Genomic_DNA"/>
</dbReference>